<dbReference type="InterPro" id="IPR017853">
    <property type="entry name" value="GH"/>
</dbReference>
<dbReference type="EMBL" id="JBEDUW010000005">
    <property type="protein sequence ID" value="KAK9930572.1"/>
    <property type="molecule type" value="Genomic_DNA"/>
</dbReference>
<accession>A0AAW1X4C1</accession>
<dbReference type="InterPro" id="IPR001764">
    <property type="entry name" value="Glyco_hydro_3_N"/>
</dbReference>
<dbReference type="SUPFAM" id="SSF51445">
    <property type="entry name" value="(Trans)glycosidases"/>
    <property type="match status" value="1"/>
</dbReference>
<dbReference type="InterPro" id="IPR044993">
    <property type="entry name" value="BXL"/>
</dbReference>
<dbReference type="AlphaFoldDB" id="A0AAW1X4C1"/>
<dbReference type="InterPro" id="IPR036962">
    <property type="entry name" value="Glyco_hydro_3_N_sf"/>
</dbReference>
<dbReference type="PANTHER" id="PTHR42721:SF3">
    <property type="entry name" value="BETA-D-XYLOSIDASE 5-RELATED"/>
    <property type="match status" value="1"/>
</dbReference>
<dbReference type="GO" id="GO:0031222">
    <property type="term" value="P:arabinan catabolic process"/>
    <property type="evidence" value="ECO:0007669"/>
    <property type="project" value="TreeGrafter"/>
</dbReference>
<dbReference type="GO" id="GO:0009044">
    <property type="term" value="F:xylan 1,4-beta-xylosidase activity"/>
    <property type="evidence" value="ECO:0007669"/>
    <property type="project" value="InterPro"/>
</dbReference>
<comment type="caution">
    <text evidence="4">The sequence shown here is derived from an EMBL/GenBank/DDBJ whole genome shotgun (WGS) entry which is preliminary data.</text>
</comment>
<evidence type="ECO:0000313" key="5">
    <source>
        <dbReference type="Proteomes" id="UP001457282"/>
    </source>
</evidence>
<dbReference type="GO" id="GO:0046556">
    <property type="term" value="F:alpha-L-arabinofuranosidase activity"/>
    <property type="evidence" value="ECO:0007669"/>
    <property type="project" value="TreeGrafter"/>
</dbReference>
<protein>
    <recommendedName>
        <fullName evidence="3">Glycoside hydrolase family 3 N-terminal domain-containing protein</fullName>
    </recommendedName>
</protein>
<evidence type="ECO:0000259" key="3">
    <source>
        <dbReference type="Pfam" id="PF00933"/>
    </source>
</evidence>
<feature type="domain" description="Glycoside hydrolase family 3 N-terminal" evidence="3">
    <location>
        <begin position="1"/>
        <end position="68"/>
    </location>
</feature>
<dbReference type="PANTHER" id="PTHR42721">
    <property type="entry name" value="SUGAR HYDROLASE-RELATED"/>
    <property type="match status" value="1"/>
</dbReference>
<dbReference type="GO" id="GO:0045493">
    <property type="term" value="P:xylan catabolic process"/>
    <property type="evidence" value="ECO:0007669"/>
    <property type="project" value="InterPro"/>
</dbReference>
<organism evidence="4 5">
    <name type="scientific">Rubus argutus</name>
    <name type="common">Southern blackberry</name>
    <dbReference type="NCBI Taxonomy" id="59490"/>
    <lineage>
        <taxon>Eukaryota</taxon>
        <taxon>Viridiplantae</taxon>
        <taxon>Streptophyta</taxon>
        <taxon>Embryophyta</taxon>
        <taxon>Tracheophyta</taxon>
        <taxon>Spermatophyta</taxon>
        <taxon>Magnoliopsida</taxon>
        <taxon>eudicotyledons</taxon>
        <taxon>Gunneridae</taxon>
        <taxon>Pentapetalae</taxon>
        <taxon>rosids</taxon>
        <taxon>fabids</taxon>
        <taxon>Rosales</taxon>
        <taxon>Rosaceae</taxon>
        <taxon>Rosoideae</taxon>
        <taxon>Rosoideae incertae sedis</taxon>
        <taxon>Rubus</taxon>
    </lineage>
</organism>
<dbReference type="Pfam" id="PF00933">
    <property type="entry name" value="Glyco_hydro_3"/>
    <property type="match status" value="1"/>
</dbReference>
<evidence type="ECO:0000256" key="1">
    <source>
        <dbReference type="ARBA" id="ARBA00005336"/>
    </source>
</evidence>
<keyword evidence="2" id="KW-0378">Hydrolase</keyword>
<sequence length="82" mass="9224">MCAYNQVNGVPSCADHNLLTKTAREQWGFHGYVTSDCDAVSIIYDVQKYAKKPEDAVVDVLKAGMDVNCGTYLQNYTKRQWS</sequence>
<proteinExistence type="inferred from homology"/>
<name>A0AAW1X4C1_RUBAR</name>
<evidence type="ECO:0000256" key="2">
    <source>
        <dbReference type="ARBA" id="ARBA00022801"/>
    </source>
</evidence>
<dbReference type="GO" id="GO:0009505">
    <property type="term" value="C:plant-type cell wall"/>
    <property type="evidence" value="ECO:0007669"/>
    <property type="project" value="TreeGrafter"/>
</dbReference>
<keyword evidence="5" id="KW-1185">Reference proteome</keyword>
<reference evidence="4 5" key="1">
    <citation type="journal article" date="2023" name="G3 (Bethesda)">
        <title>A chromosome-length genome assembly and annotation of blackberry (Rubus argutus, cv. 'Hillquist').</title>
        <authorList>
            <person name="Bruna T."/>
            <person name="Aryal R."/>
            <person name="Dudchenko O."/>
            <person name="Sargent D.J."/>
            <person name="Mead D."/>
            <person name="Buti M."/>
            <person name="Cavallini A."/>
            <person name="Hytonen T."/>
            <person name="Andres J."/>
            <person name="Pham M."/>
            <person name="Weisz D."/>
            <person name="Mascagni F."/>
            <person name="Usai G."/>
            <person name="Natali L."/>
            <person name="Bassil N."/>
            <person name="Fernandez G.E."/>
            <person name="Lomsadze A."/>
            <person name="Armour M."/>
            <person name="Olukolu B."/>
            <person name="Poorten T."/>
            <person name="Britton C."/>
            <person name="Davik J."/>
            <person name="Ashrafi H."/>
            <person name="Aiden E.L."/>
            <person name="Borodovsky M."/>
            <person name="Worthington M."/>
        </authorList>
    </citation>
    <scope>NUCLEOTIDE SEQUENCE [LARGE SCALE GENOMIC DNA]</scope>
    <source>
        <strain evidence="4">PI 553951</strain>
    </source>
</reference>
<dbReference type="Gene3D" id="3.20.20.300">
    <property type="entry name" value="Glycoside hydrolase, family 3, N-terminal domain"/>
    <property type="match status" value="1"/>
</dbReference>
<dbReference type="Proteomes" id="UP001457282">
    <property type="component" value="Unassembled WGS sequence"/>
</dbReference>
<evidence type="ECO:0000313" key="4">
    <source>
        <dbReference type="EMBL" id="KAK9930572.1"/>
    </source>
</evidence>
<comment type="similarity">
    <text evidence="1">Belongs to the glycosyl hydrolase 3 family.</text>
</comment>
<gene>
    <name evidence="4" type="ORF">M0R45_027607</name>
</gene>